<dbReference type="EMBL" id="PXWF02000139">
    <property type="protein sequence ID" value="PWF48789.1"/>
    <property type="molecule type" value="Genomic_DNA"/>
</dbReference>
<protein>
    <recommendedName>
        <fullName evidence="4">DUF1640 domain-containing protein</fullName>
    </recommendedName>
</protein>
<keyword evidence="1" id="KW-0175">Coiled coil</keyword>
<dbReference type="AlphaFoldDB" id="A0A2U2HMU3"/>
<gene>
    <name evidence="2" type="ORF">C7C56_009955</name>
</gene>
<dbReference type="Gene3D" id="3.90.20.10">
    <property type="match status" value="1"/>
</dbReference>
<sequence>MPLRDCLISMTNQFDPRQYASTLEAAGVPSTQAEAHAKALAYVLESPGFFLPGFDRLRSEFNGHVDKINLRLDRLDSRLENAEALHKARSEHIEIVINARIDKLESRLDARIEKLDARIDQLDARIDKLDARIDKLDARFERLEATVHADIAGIRSDAKLHRWMTATLVAFNAAVLVKILFP</sequence>
<name>A0A2U2HMU3_9BURK</name>
<evidence type="ECO:0000313" key="2">
    <source>
        <dbReference type="EMBL" id="PWF48789.1"/>
    </source>
</evidence>
<proteinExistence type="predicted"/>
<keyword evidence="3" id="KW-1185">Reference proteome</keyword>
<reference evidence="2 3" key="1">
    <citation type="submission" date="2018-04" db="EMBL/GenBank/DDBJ databases">
        <title>Massilia violaceinigra sp. nov., a novel purple-pigmented bacterium isolated from Tianshan glacier, Xinjiang, China.</title>
        <authorList>
            <person name="Wang H."/>
        </authorList>
    </citation>
    <scope>NUCLEOTIDE SEQUENCE [LARGE SCALE GENOMIC DNA]</scope>
    <source>
        <strain evidence="2 3">B448-2</strain>
    </source>
</reference>
<comment type="caution">
    <text evidence="2">The sequence shown here is derived from an EMBL/GenBank/DDBJ whole genome shotgun (WGS) entry which is preliminary data.</text>
</comment>
<organism evidence="2 3">
    <name type="scientific">Massilia glaciei</name>
    <dbReference type="NCBI Taxonomy" id="1524097"/>
    <lineage>
        <taxon>Bacteria</taxon>
        <taxon>Pseudomonadati</taxon>
        <taxon>Pseudomonadota</taxon>
        <taxon>Betaproteobacteria</taxon>
        <taxon>Burkholderiales</taxon>
        <taxon>Oxalobacteraceae</taxon>
        <taxon>Telluria group</taxon>
        <taxon>Massilia</taxon>
    </lineage>
</organism>
<dbReference type="Proteomes" id="UP000241421">
    <property type="component" value="Unassembled WGS sequence"/>
</dbReference>
<evidence type="ECO:0000313" key="3">
    <source>
        <dbReference type="Proteomes" id="UP000241421"/>
    </source>
</evidence>
<evidence type="ECO:0008006" key="4">
    <source>
        <dbReference type="Google" id="ProtNLM"/>
    </source>
</evidence>
<accession>A0A2U2HMU3</accession>
<feature type="coiled-coil region" evidence="1">
    <location>
        <begin position="65"/>
        <end position="146"/>
    </location>
</feature>
<evidence type="ECO:0000256" key="1">
    <source>
        <dbReference type="SAM" id="Coils"/>
    </source>
</evidence>
<dbReference type="OrthoDB" id="8781184at2"/>